<name>A0A9P9F030_9HYPO</name>
<organism evidence="2 3">
    <name type="scientific">Dactylonectria estremocensis</name>
    <dbReference type="NCBI Taxonomy" id="1079267"/>
    <lineage>
        <taxon>Eukaryota</taxon>
        <taxon>Fungi</taxon>
        <taxon>Dikarya</taxon>
        <taxon>Ascomycota</taxon>
        <taxon>Pezizomycotina</taxon>
        <taxon>Sordariomycetes</taxon>
        <taxon>Hypocreomycetidae</taxon>
        <taxon>Hypocreales</taxon>
        <taxon>Nectriaceae</taxon>
        <taxon>Dactylonectria</taxon>
    </lineage>
</organism>
<feature type="compositionally biased region" description="Polar residues" evidence="1">
    <location>
        <begin position="55"/>
        <end position="68"/>
    </location>
</feature>
<proteinExistence type="predicted"/>
<gene>
    <name evidence="2" type="ORF">B0J13DRAFT_619594</name>
</gene>
<feature type="region of interest" description="Disordered" evidence="1">
    <location>
        <begin position="28"/>
        <end position="47"/>
    </location>
</feature>
<dbReference type="OrthoDB" id="5104939at2759"/>
<sequence>MDSSPSPLDDYINAPEELPDKWAIDSFIADTAGGGGHSDVASHPTTAVGQFESIQQKSNNCKSPQATLSARALTEPQGQKNTTKDSQIQENGQGKISEEEKWVELYETLFPHDELVPAPYQGPVPVEQLCNDHQNDRSMLERFEEWSRAEFQRRVHLQIEGLPDCTHEQTESLTRKLVDEFQGLFETFRQSLPRVERSLNAAERAGLEQETLGGIGVQLGSTSISPRLGMREGASEPGLVLAEKFGEETPGQLDDDFEQFLEGNPIPSIYGFEGLLASMGTQE</sequence>
<feature type="region of interest" description="Disordered" evidence="1">
    <location>
        <begin position="55"/>
        <end position="96"/>
    </location>
</feature>
<accession>A0A9P9F030</accession>
<evidence type="ECO:0000313" key="3">
    <source>
        <dbReference type="Proteomes" id="UP000717696"/>
    </source>
</evidence>
<comment type="caution">
    <text evidence="2">The sequence shown here is derived from an EMBL/GenBank/DDBJ whole genome shotgun (WGS) entry which is preliminary data.</text>
</comment>
<dbReference type="Proteomes" id="UP000717696">
    <property type="component" value="Unassembled WGS sequence"/>
</dbReference>
<feature type="compositionally biased region" description="Polar residues" evidence="1">
    <location>
        <begin position="76"/>
        <end position="94"/>
    </location>
</feature>
<reference evidence="2" key="1">
    <citation type="journal article" date="2021" name="Nat. Commun.">
        <title>Genetic determinants of endophytism in the Arabidopsis root mycobiome.</title>
        <authorList>
            <person name="Mesny F."/>
            <person name="Miyauchi S."/>
            <person name="Thiergart T."/>
            <person name="Pickel B."/>
            <person name="Atanasova L."/>
            <person name="Karlsson M."/>
            <person name="Huettel B."/>
            <person name="Barry K.W."/>
            <person name="Haridas S."/>
            <person name="Chen C."/>
            <person name="Bauer D."/>
            <person name="Andreopoulos W."/>
            <person name="Pangilinan J."/>
            <person name="LaButti K."/>
            <person name="Riley R."/>
            <person name="Lipzen A."/>
            <person name="Clum A."/>
            <person name="Drula E."/>
            <person name="Henrissat B."/>
            <person name="Kohler A."/>
            <person name="Grigoriev I.V."/>
            <person name="Martin F.M."/>
            <person name="Hacquard S."/>
        </authorList>
    </citation>
    <scope>NUCLEOTIDE SEQUENCE</scope>
    <source>
        <strain evidence="2">MPI-CAGE-AT-0021</strain>
    </source>
</reference>
<evidence type="ECO:0000256" key="1">
    <source>
        <dbReference type="SAM" id="MobiDB-lite"/>
    </source>
</evidence>
<dbReference type="EMBL" id="JAGMUU010000005">
    <property type="protein sequence ID" value="KAH7152013.1"/>
    <property type="molecule type" value="Genomic_DNA"/>
</dbReference>
<dbReference type="AlphaFoldDB" id="A0A9P9F030"/>
<keyword evidence="3" id="KW-1185">Reference proteome</keyword>
<protein>
    <submittedName>
        <fullName evidence="2">Uncharacterized protein</fullName>
    </submittedName>
</protein>
<evidence type="ECO:0000313" key="2">
    <source>
        <dbReference type="EMBL" id="KAH7152013.1"/>
    </source>
</evidence>